<evidence type="ECO:0000256" key="3">
    <source>
        <dbReference type="ARBA" id="ARBA00022989"/>
    </source>
</evidence>
<feature type="transmembrane region" description="Helical" evidence="7">
    <location>
        <begin position="7"/>
        <end position="28"/>
    </location>
</feature>
<dbReference type="Pfam" id="PF02618">
    <property type="entry name" value="YceG"/>
    <property type="match status" value="1"/>
</dbReference>
<dbReference type="Gene3D" id="3.30.1490.480">
    <property type="entry name" value="Endolytic murein transglycosylase"/>
    <property type="match status" value="1"/>
</dbReference>
<dbReference type="InterPro" id="IPR003770">
    <property type="entry name" value="MLTG-like"/>
</dbReference>
<protein>
    <submittedName>
        <fullName evidence="8">Endolytic transglycosylase MltG</fullName>
    </submittedName>
</protein>
<dbReference type="NCBIfam" id="TIGR00247">
    <property type="entry name" value="endolytic transglycosylase MltG"/>
    <property type="match status" value="1"/>
</dbReference>
<keyword evidence="1" id="KW-1003">Cell membrane</keyword>
<gene>
    <name evidence="8" type="ORF">COT95_01355</name>
</gene>
<dbReference type="EMBL" id="PFAN01000072">
    <property type="protein sequence ID" value="PIR94952.1"/>
    <property type="molecule type" value="Genomic_DNA"/>
</dbReference>
<organism evidence="8 9">
    <name type="scientific">Candidatus Falkowbacteria bacterium CG10_big_fil_rev_8_21_14_0_10_37_6</name>
    <dbReference type="NCBI Taxonomy" id="1974563"/>
    <lineage>
        <taxon>Bacteria</taxon>
        <taxon>Candidatus Falkowiibacteriota</taxon>
    </lineage>
</organism>
<dbReference type="GO" id="GO:0071555">
    <property type="term" value="P:cell wall organization"/>
    <property type="evidence" value="ECO:0007669"/>
    <property type="project" value="UniProtKB-KW"/>
</dbReference>
<name>A0A2H0V7B3_9BACT</name>
<dbReference type="AlphaFoldDB" id="A0A2H0V7B3"/>
<dbReference type="Proteomes" id="UP000228614">
    <property type="component" value="Unassembled WGS sequence"/>
</dbReference>
<evidence type="ECO:0000256" key="6">
    <source>
        <dbReference type="ARBA" id="ARBA00023316"/>
    </source>
</evidence>
<keyword evidence="2 7" id="KW-0812">Transmembrane</keyword>
<reference evidence="9" key="1">
    <citation type="submission" date="2017-09" db="EMBL/GenBank/DDBJ databases">
        <title>Depth-based differentiation of microbial function through sediment-hosted aquifers and enrichment of novel symbionts in the deep terrestrial subsurface.</title>
        <authorList>
            <person name="Probst A.J."/>
            <person name="Ladd B."/>
            <person name="Jarett J.K."/>
            <person name="Geller-Mcgrath D.E."/>
            <person name="Sieber C.M.K."/>
            <person name="Emerson J.B."/>
            <person name="Anantharaman K."/>
            <person name="Thomas B.C."/>
            <person name="Malmstrom R."/>
            <person name="Stieglmeier M."/>
            <person name="Klingl A."/>
            <person name="Woyke T."/>
            <person name="Ryan C.M."/>
            <person name="Banfield J.F."/>
        </authorList>
    </citation>
    <scope>NUCLEOTIDE SEQUENCE [LARGE SCALE GENOMIC DNA]</scope>
</reference>
<evidence type="ECO:0000256" key="4">
    <source>
        <dbReference type="ARBA" id="ARBA00023136"/>
    </source>
</evidence>
<evidence type="ECO:0000313" key="9">
    <source>
        <dbReference type="Proteomes" id="UP000228614"/>
    </source>
</evidence>
<proteinExistence type="predicted"/>
<comment type="caution">
    <text evidence="8">The sequence shown here is derived from an EMBL/GenBank/DDBJ whole genome shotgun (WGS) entry which is preliminary data.</text>
</comment>
<sequence>MLKKATSIIGIIISLIILVGASFYISYWRGINEPAQQDSEEVLFSIEPSQSVDDISDGLLTAGLIKSHFYFKAYVAFKKIDRSLQAGDYVLNKNMSAREIVKVLAKGDAQSKEMSIKIIEGWDIRKMAVYLEKEGVVKDKNDFIKLTKNEAGTCFSIESCQASFLVQIPANAGLEGYLFPDTYRIFKDATPEDIIAKMLNTMDKKITSDMKQEIAKQGKSLHEILTMASIIEREVRTPEDMKTVSGIFYNRLTTDMPLQSDATLSYVLNDESPAHTLAELEFDSPYNTYKYKGLPPAPIASPGL</sequence>
<dbReference type="GO" id="GO:0016829">
    <property type="term" value="F:lyase activity"/>
    <property type="evidence" value="ECO:0007669"/>
    <property type="project" value="UniProtKB-KW"/>
</dbReference>
<evidence type="ECO:0000313" key="8">
    <source>
        <dbReference type="EMBL" id="PIR94952.1"/>
    </source>
</evidence>
<keyword evidence="3 7" id="KW-1133">Transmembrane helix</keyword>
<evidence type="ECO:0000256" key="2">
    <source>
        <dbReference type="ARBA" id="ARBA00022692"/>
    </source>
</evidence>
<keyword evidence="6" id="KW-0961">Cell wall biogenesis/degradation</keyword>
<evidence type="ECO:0000256" key="5">
    <source>
        <dbReference type="ARBA" id="ARBA00023239"/>
    </source>
</evidence>
<evidence type="ECO:0000256" key="1">
    <source>
        <dbReference type="ARBA" id="ARBA00022475"/>
    </source>
</evidence>
<dbReference type="PANTHER" id="PTHR30518">
    <property type="entry name" value="ENDOLYTIC MUREIN TRANSGLYCOSYLASE"/>
    <property type="match status" value="1"/>
</dbReference>
<dbReference type="PANTHER" id="PTHR30518:SF2">
    <property type="entry name" value="ENDOLYTIC MUREIN TRANSGLYCOSYLASE"/>
    <property type="match status" value="1"/>
</dbReference>
<feature type="non-terminal residue" evidence="8">
    <location>
        <position position="304"/>
    </location>
</feature>
<keyword evidence="4 7" id="KW-0472">Membrane</keyword>
<accession>A0A2H0V7B3</accession>
<evidence type="ECO:0000256" key="7">
    <source>
        <dbReference type="SAM" id="Phobius"/>
    </source>
</evidence>
<keyword evidence="5" id="KW-0456">Lyase</keyword>